<keyword evidence="3" id="KW-1185">Reference proteome</keyword>
<dbReference type="GO" id="GO:0022857">
    <property type="term" value="F:transmembrane transporter activity"/>
    <property type="evidence" value="ECO:0007669"/>
    <property type="project" value="InterPro"/>
</dbReference>
<evidence type="ECO:0000313" key="2">
    <source>
        <dbReference type="EMBL" id="KAJ7385179.1"/>
    </source>
</evidence>
<organism evidence="2 3">
    <name type="scientific">Desmophyllum pertusum</name>
    <dbReference type="NCBI Taxonomy" id="174260"/>
    <lineage>
        <taxon>Eukaryota</taxon>
        <taxon>Metazoa</taxon>
        <taxon>Cnidaria</taxon>
        <taxon>Anthozoa</taxon>
        <taxon>Hexacorallia</taxon>
        <taxon>Scleractinia</taxon>
        <taxon>Caryophylliina</taxon>
        <taxon>Caryophylliidae</taxon>
        <taxon>Desmophyllum</taxon>
    </lineage>
</organism>
<dbReference type="SUPFAM" id="SSF103473">
    <property type="entry name" value="MFS general substrate transporter"/>
    <property type="match status" value="1"/>
</dbReference>
<dbReference type="OrthoDB" id="5963921at2759"/>
<dbReference type="Pfam" id="PF07690">
    <property type="entry name" value="MFS_1"/>
    <property type="match status" value="1"/>
</dbReference>
<comment type="caution">
    <text evidence="2">The sequence shown here is derived from an EMBL/GenBank/DDBJ whole genome shotgun (WGS) entry which is preliminary data.</text>
</comment>
<accession>A0A9W9ZSJ5</accession>
<sequence length="118" mass="12822">MADGMLITTFLIECMHMKTVEESKRSSALGFTMMSSGICALSSPPLSGFMADTFGNYIAAFLMAGGVGVIGSLIPFLLICVKRQSEQNFDNNIEGIMDQGESEHINEHELKPAVVLWT</sequence>
<reference evidence="2" key="1">
    <citation type="submission" date="2023-01" db="EMBL/GenBank/DDBJ databases">
        <title>Genome assembly of the deep-sea coral Lophelia pertusa.</title>
        <authorList>
            <person name="Herrera S."/>
            <person name="Cordes E."/>
        </authorList>
    </citation>
    <scope>NUCLEOTIDE SEQUENCE</scope>
    <source>
        <strain evidence="2">USNM1676648</strain>
        <tissue evidence="2">Polyp</tissue>
    </source>
</reference>
<dbReference type="Proteomes" id="UP001163046">
    <property type="component" value="Unassembled WGS sequence"/>
</dbReference>
<feature type="transmembrane region" description="Helical" evidence="1">
    <location>
        <begin position="28"/>
        <end position="51"/>
    </location>
</feature>
<keyword evidence="1" id="KW-0472">Membrane</keyword>
<dbReference type="AlphaFoldDB" id="A0A9W9ZSJ5"/>
<name>A0A9W9ZSJ5_9CNID</name>
<keyword evidence="1" id="KW-0812">Transmembrane</keyword>
<evidence type="ECO:0000256" key="1">
    <source>
        <dbReference type="SAM" id="Phobius"/>
    </source>
</evidence>
<feature type="transmembrane region" description="Helical" evidence="1">
    <location>
        <begin position="57"/>
        <end position="81"/>
    </location>
</feature>
<evidence type="ECO:0000313" key="3">
    <source>
        <dbReference type="Proteomes" id="UP001163046"/>
    </source>
</evidence>
<keyword evidence="1" id="KW-1133">Transmembrane helix</keyword>
<dbReference type="InterPro" id="IPR011701">
    <property type="entry name" value="MFS"/>
</dbReference>
<dbReference type="InterPro" id="IPR036259">
    <property type="entry name" value="MFS_trans_sf"/>
</dbReference>
<protein>
    <submittedName>
        <fullName evidence="2">Uncharacterized protein</fullName>
    </submittedName>
</protein>
<proteinExistence type="predicted"/>
<gene>
    <name evidence="2" type="ORF">OS493_017556</name>
</gene>
<dbReference type="Gene3D" id="1.20.1250.20">
    <property type="entry name" value="MFS general substrate transporter like domains"/>
    <property type="match status" value="1"/>
</dbReference>
<dbReference type="EMBL" id="MU825882">
    <property type="protein sequence ID" value="KAJ7385179.1"/>
    <property type="molecule type" value="Genomic_DNA"/>
</dbReference>